<evidence type="ECO:0008006" key="4">
    <source>
        <dbReference type="Google" id="ProtNLM"/>
    </source>
</evidence>
<protein>
    <recommendedName>
        <fullName evidence="4">DUF732 domain-containing protein</fullName>
    </recommendedName>
</protein>
<feature type="compositionally biased region" description="Low complexity" evidence="1">
    <location>
        <begin position="61"/>
        <end position="76"/>
    </location>
</feature>
<sequence>MRFTRSLGPDKTAPGKTGAGIPGTGTRRRKASLAAVLASGALVLAACGSATVEDEEPETLSKSSTTASESTAASSSKSKDADKNSKDSKDSKDGKSSKESEKKDSGANTAGQNNAEPAPQAGGSGGSRDRGAQEIDEIPDTNNFEGDNAAFLDDVRALGVDVDGVEGQVISAGYLVCDDQTAILQAVAGQLIGQDRTDREFEDLADNLAESARKHFC</sequence>
<dbReference type="RefSeq" id="WP_144736918.1">
    <property type="nucleotide sequence ID" value="NZ_CP100363.1"/>
</dbReference>
<gene>
    <name evidence="2" type="ORF">QPX45_02965</name>
</gene>
<dbReference type="EMBL" id="JASNVK010000003">
    <property type="protein sequence ID" value="MDK4300218.1"/>
    <property type="molecule type" value="Genomic_DNA"/>
</dbReference>
<feature type="region of interest" description="Disordered" evidence="1">
    <location>
        <begin position="1"/>
        <end position="32"/>
    </location>
</feature>
<comment type="caution">
    <text evidence="2">The sequence shown here is derived from an EMBL/GenBank/DDBJ whole genome shotgun (WGS) entry which is preliminary data.</text>
</comment>
<dbReference type="Proteomes" id="UP001243856">
    <property type="component" value="Unassembled WGS sequence"/>
</dbReference>
<evidence type="ECO:0000313" key="3">
    <source>
        <dbReference type="Proteomes" id="UP001243856"/>
    </source>
</evidence>
<name>A0ABT7G0G5_9CORY</name>
<evidence type="ECO:0000313" key="2">
    <source>
        <dbReference type="EMBL" id="MDK4300218.1"/>
    </source>
</evidence>
<organism evidence="2 3">
    <name type="scientific">Corynebacterium propinquum</name>
    <dbReference type="NCBI Taxonomy" id="43769"/>
    <lineage>
        <taxon>Bacteria</taxon>
        <taxon>Bacillati</taxon>
        <taxon>Actinomycetota</taxon>
        <taxon>Actinomycetes</taxon>
        <taxon>Mycobacteriales</taxon>
        <taxon>Corynebacteriaceae</taxon>
        <taxon>Corynebacterium</taxon>
    </lineage>
</organism>
<reference evidence="2 3" key="1">
    <citation type="submission" date="2023-05" db="EMBL/GenBank/DDBJ databases">
        <title>Metabolic capabilities are highly conserved among human nasal-associated Corynebacterium species in pangenomic analyses.</title>
        <authorList>
            <person name="Tran T.H."/>
            <person name="Roberts A.Q."/>
            <person name="Escapa I.F."/>
            <person name="Gao W."/>
            <person name="Conlan S."/>
            <person name="Kong H."/>
            <person name="Segre J.A."/>
            <person name="Kelly M.S."/>
            <person name="Lemon K.P."/>
        </authorList>
    </citation>
    <scope>NUCLEOTIDE SEQUENCE [LARGE SCALE GENOMIC DNA]</scope>
    <source>
        <strain evidence="2 3">KPL2811</strain>
    </source>
</reference>
<proteinExistence type="predicted"/>
<accession>A0ABT7G0G5</accession>
<evidence type="ECO:0000256" key="1">
    <source>
        <dbReference type="SAM" id="MobiDB-lite"/>
    </source>
</evidence>
<keyword evidence="3" id="KW-1185">Reference proteome</keyword>
<feature type="compositionally biased region" description="Polar residues" evidence="1">
    <location>
        <begin position="106"/>
        <end position="115"/>
    </location>
</feature>
<feature type="compositionally biased region" description="Basic and acidic residues" evidence="1">
    <location>
        <begin position="77"/>
        <end position="105"/>
    </location>
</feature>
<feature type="region of interest" description="Disordered" evidence="1">
    <location>
        <begin position="50"/>
        <end position="146"/>
    </location>
</feature>